<dbReference type="AlphaFoldDB" id="A0A6A5K846"/>
<name>A0A6A5K846_9PLEO</name>
<protein>
    <recommendedName>
        <fullName evidence="3">BTB domain-containing protein</fullName>
    </recommendedName>
</protein>
<dbReference type="OrthoDB" id="3781812at2759"/>
<evidence type="ECO:0000313" key="1">
    <source>
        <dbReference type="EMBL" id="KAF1833478.1"/>
    </source>
</evidence>
<accession>A0A6A5K846</accession>
<organism evidence="1 2">
    <name type="scientific">Decorospora gaudefroyi</name>
    <dbReference type="NCBI Taxonomy" id="184978"/>
    <lineage>
        <taxon>Eukaryota</taxon>
        <taxon>Fungi</taxon>
        <taxon>Dikarya</taxon>
        <taxon>Ascomycota</taxon>
        <taxon>Pezizomycotina</taxon>
        <taxon>Dothideomycetes</taxon>
        <taxon>Pleosporomycetidae</taxon>
        <taxon>Pleosporales</taxon>
        <taxon>Pleosporineae</taxon>
        <taxon>Pleosporaceae</taxon>
        <taxon>Decorospora</taxon>
    </lineage>
</organism>
<gene>
    <name evidence="1" type="ORF">BDW02DRAFT_623615</name>
</gene>
<feature type="non-terminal residue" evidence="1">
    <location>
        <position position="1"/>
    </location>
</feature>
<evidence type="ECO:0008006" key="3">
    <source>
        <dbReference type="Google" id="ProtNLM"/>
    </source>
</evidence>
<proteinExistence type="predicted"/>
<dbReference type="Proteomes" id="UP000800040">
    <property type="component" value="Unassembled WGS sequence"/>
</dbReference>
<reference evidence="1" key="1">
    <citation type="submission" date="2020-01" db="EMBL/GenBank/DDBJ databases">
        <authorList>
            <consortium name="DOE Joint Genome Institute"/>
            <person name="Haridas S."/>
            <person name="Albert R."/>
            <person name="Binder M."/>
            <person name="Bloem J."/>
            <person name="Labutti K."/>
            <person name="Salamov A."/>
            <person name="Andreopoulos B."/>
            <person name="Baker S.E."/>
            <person name="Barry K."/>
            <person name="Bills G."/>
            <person name="Bluhm B.H."/>
            <person name="Cannon C."/>
            <person name="Castanera R."/>
            <person name="Culley D.E."/>
            <person name="Daum C."/>
            <person name="Ezra D."/>
            <person name="Gonzalez J.B."/>
            <person name="Henrissat B."/>
            <person name="Kuo A."/>
            <person name="Liang C."/>
            <person name="Lipzen A."/>
            <person name="Lutzoni F."/>
            <person name="Magnuson J."/>
            <person name="Mondo S."/>
            <person name="Nolan M."/>
            <person name="Ohm R."/>
            <person name="Pangilinan J."/>
            <person name="Park H.-J."/>
            <person name="Ramirez L."/>
            <person name="Alfaro M."/>
            <person name="Sun H."/>
            <person name="Tritt A."/>
            <person name="Yoshinaga Y."/>
            <person name="Zwiers L.-H."/>
            <person name="Turgeon B.G."/>
            <person name="Goodwin S.B."/>
            <person name="Spatafora J.W."/>
            <person name="Crous P.W."/>
            <person name="Grigoriev I.V."/>
        </authorList>
    </citation>
    <scope>NUCLEOTIDE SEQUENCE</scope>
    <source>
        <strain evidence="1">P77</strain>
    </source>
</reference>
<sequence length="178" mass="19782">SAEHPINVLNLDPTQGAQLLEGPKIDIVTDDNYIIREAVPIRALMVSCLKVHDLLDVKPRPAKSCIFGTLDIESVEALLVIFTTDKLLQTNEVNLVTSDFIKDIIMYKISVAFGICHAHTRSLLRSLCDTIQSRLLTRDELDSVVPGLPASGQLFKHHANHLSYQCFKGQIPDILGFH</sequence>
<keyword evidence="2" id="KW-1185">Reference proteome</keyword>
<evidence type="ECO:0000313" key="2">
    <source>
        <dbReference type="Proteomes" id="UP000800040"/>
    </source>
</evidence>
<dbReference type="EMBL" id="ML975318">
    <property type="protein sequence ID" value="KAF1833478.1"/>
    <property type="molecule type" value="Genomic_DNA"/>
</dbReference>